<sequence length="54" mass="6216">AQNRAGQRCVWGYRHLGAWTPLHISAHRRARICKEVRTPSLQGKIGHMIQRGKK</sequence>
<comment type="caution">
    <text evidence="1">The sequence shown here is derived from an EMBL/GenBank/DDBJ whole genome shotgun (WGS) entry which is preliminary data.</text>
</comment>
<dbReference type="AlphaFoldDB" id="A0A9Q0G8E1"/>
<dbReference type="EMBL" id="JAKUCV010001990">
    <property type="protein sequence ID" value="KAJ4844310.1"/>
    <property type="molecule type" value="Genomic_DNA"/>
</dbReference>
<accession>A0A9Q0G8E1</accession>
<reference evidence="1" key="1">
    <citation type="submission" date="2022-02" db="EMBL/GenBank/DDBJ databases">
        <authorList>
            <person name="Henning P.M."/>
            <person name="McCubbin A.G."/>
            <person name="Shore J.S."/>
        </authorList>
    </citation>
    <scope>NUCLEOTIDE SEQUENCE</scope>
    <source>
        <strain evidence="1">F60SS</strain>
        <tissue evidence="1">Leaves</tissue>
    </source>
</reference>
<feature type="non-terminal residue" evidence="1">
    <location>
        <position position="1"/>
    </location>
</feature>
<reference evidence="1" key="2">
    <citation type="journal article" date="2023" name="Plants (Basel)">
        <title>Annotation of the Turnera subulata (Passifloraceae) Draft Genome Reveals the S-Locus Evolved after the Divergence of Turneroideae from Passifloroideae in a Stepwise Manner.</title>
        <authorList>
            <person name="Henning P.M."/>
            <person name="Roalson E.H."/>
            <person name="Mir W."/>
            <person name="McCubbin A.G."/>
            <person name="Shore J.S."/>
        </authorList>
    </citation>
    <scope>NUCLEOTIDE SEQUENCE</scope>
    <source>
        <tissue evidence="1">Leaves</tissue>
    </source>
</reference>
<evidence type="ECO:0000313" key="2">
    <source>
        <dbReference type="Proteomes" id="UP001141552"/>
    </source>
</evidence>
<name>A0A9Q0G8E1_9ROSI</name>
<gene>
    <name evidence="1" type="ORF">Tsubulata_050012</name>
</gene>
<keyword evidence="2" id="KW-1185">Reference proteome</keyword>
<evidence type="ECO:0000313" key="1">
    <source>
        <dbReference type="EMBL" id="KAJ4844310.1"/>
    </source>
</evidence>
<proteinExistence type="predicted"/>
<dbReference type="Proteomes" id="UP001141552">
    <property type="component" value="Unassembled WGS sequence"/>
</dbReference>
<protein>
    <submittedName>
        <fullName evidence="1">Uncharacterized protein</fullName>
    </submittedName>
</protein>
<organism evidence="1 2">
    <name type="scientific">Turnera subulata</name>
    <dbReference type="NCBI Taxonomy" id="218843"/>
    <lineage>
        <taxon>Eukaryota</taxon>
        <taxon>Viridiplantae</taxon>
        <taxon>Streptophyta</taxon>
        <taxon>Embryophyta</taxon>
        <taxon>Tracheophyta</taxon>
        <taxon>Spermatophyta</taxon>
        <taxon>Magnoliopsida</taxon>
        <taxon>eudicotyledons</taxon>
        <taxon>Gunneridae</taxon>
        <taxon>Pentapetalae</taxon>
        <taxon>rosids</taxon>
        <taxon>fabids</taxon>
        <taxon>Malpighiales</taxon>
        <taxon>Passifloraceae</taxon>
        <taxon>Turnera</taxon>
    </lineage>
</organism>